<dbReference type="CDD" id="cd06261">
    <property type="entry name" value="TM_PBP2"/>
    <property type="match status" value="1"/>
</dbReference>
<organism evidence="9 10">
    <name type="scientific">Paenibacillus monticola</name>
    <dbReference type="NCBI Taxonomy" id="2666075"/>
    <lineage>
        <taxon>Bacteria</taxon>
        <taxon>Bacillati</taxon>
        <taxon>Bacillota</taxon>
        <taxon>Bacilli</taxon>
        <taxon>Bacillales</taxon>
        <taxon>Paenibacillaceae</taxon>
        <taxon>Paenibacillus</taxon>
    </lineage>
</organism>
<name>A0A7X2L528_9BACL</name>
<evidence type="ECO:0000256" key="2">
    <source>
        <dbReference type="ARBA" id="ARBA00022448"/>
    </source>
</evidence>
<feature type="transmembrane region" description="Helical" evidence="7">
    <location>
        <begin position="38"/>
        <end position="56"/>
    </location>
</feature>
<feature type="transmembrane region" description="Helical" evidence="7">
    <location>
        <begin position="287"/>
        <end position="306"/>
    </location>
</feature>
<reference evidence="9 10" key="1">
    <citation type="submission" date="2019-11" db="EMBL/GenBank/DDBJ databases">
        <title>Paenibacillus monticola sp. nov., a novel PGPR strain isolated from mountain sample in China.</title>
        <authorList>
            <person name="Zhao Q."/>
            <person name="Li H.-P."/>
            <person name="Zhang J.-L."/>
        </authorList>
    </citation>
    <scope>NUCLEOTIDE SEQUENCE [LARGE SCALE GENOMIC DNA]</scope>
    <source>
        <strain evidence="9 10">LC-T2</strain>
    </source>
</reference>
<dbReference type="EMBL" id="WJXB01000018">
    <property type="protein sequence ID" value="MRN56995.1"/>
    <property type="molecule type" value="Genomic_DNA"/>
</dbReference>
<sequence>MEYSNVLLKKVFCREGGIILGSSTFANRKSWSDRIFDIIIYVVVTFVVIVTLYPFLNVLAISLNDSIDSVRGGITIFPREFTVDNYIKIFSFTGLLTGLKISALRTVIGTFLGLLTASMLAFTIARVDFQGRKFVSTFLALTMYVSGGLIPTYMLMRDLHLMNTFAVYILPGAVSAFNVFVIRSFIDGIPYALQESATLDGANDFTIYWRIILPLAKPALATIALFLAVGQWNAWFDTYLYNGSNEALTTLQFELMKVLQSTTAGSGGDYRSNIVSQATNQVSPESIKMAITIVVTVPILLVYPFLQNYFVKGMTLGAVKS</sequence>
<evidence type="ECO:0000256" key="6">
    <source>
        <dbReference type="ARBA" id="ARBA00023136"/>
    </source>
</evidence>
<evidence type="ECO:0000256" key="3">
    <source>
        <dbReference type="ARBA" id="ARBA00022475"/>
    </source>
</evidence>
<keyword evidence="6 7" id="KW-0472">Membrane</keyword>
<feature type="transmembrane region" description="Helical" evidence="7">
    <location>
        <begin position="165"/>
        <end position="186"/>
    </location>
</feature>
<dbReference type="AlphaFoldDB" id="A0A7X2L528"/>
<feature type="domain" description="ABC transmembrane type-1" evidence="8">
    <location>
        <begin position="95"/>
        <end position="306"/>
    </location>
</feature>
<comment type="subcellular location">
    <subcellularLocation>
        <location evidence="1 7">Cell membrane</location>
        <topology evidence="1 7">Multi-pass membrane protein</topology>
    </subcellularLocation>
</comment>
<dbReference type="Gene3D" id="1.10.3720.10">
    <property type="entry name" value="MetI-like"/>
    <property type="match status" value="1"/>
</dbReference>
<dbReference type="GO" id="GO:0005886">
    <property type="term" value="C:plasma membrane"/>
    <property type="evidence" value="ECO:0007669"/>
    <property type="project" value="UniProtKB-SubCell"/>
</dbReference>
<feature type="transmembrane region" description="Helical" evidence="7">
    <location>
        <begin position="134"/>
        <end position="153"/>
    </location>
</feature>
<dbReference type="Pfam" id="PF00528">
    <property type="entry name" value="BPD_transp_1"/>
    <property type="match status" value="1"/>
</dbReference>
<evidence type="ECO:0000313" key="10">
    <source>
        <dbReference type="Proteomes" id="UP000463051"/>
    </source>
</evidence>
<dbReference type="InterPro" id="IPR000515">
    <property type="entry name" value="MetI-like"/>
</dbReference>
<dbReference type="GO" id="GO:0055085">
    <property type="term" value="P:transmembrane transport"/>
    <property type="evidence" value="ECO:0007669"/>
    <property type="project" value="InterPro"/>
</dbReference>
<evidence type="ECO:0000256" key="1">
    <source>
        <dbReference type="ARBA" id="ARBA00004651"/>
    </source>
</evidence>
<dbReference type="InterPro" id="IPR035906">
    <property type="entry name" value="MetI-like_sf"/>
</dbReference>
<evidence type="ECO:0000256" key="5">
    <source>
        <dbReference type="ARBA" id="ARBA00022989"/>
    </source>
</evidence>
<feature type="transmembrane region" description="Helical" evidence="7">
    <location>
        <begin position="207"/>
        <end position="229"/>
    </location>
</feature>
<keyword evidence="4 7" id="KW-0812">Transmembrane</keyword>
<feature type="transmembrane region" description="Helical" evidence="7">
    <location>
        <begin position="103"/>
        <end position="122"/>
    </location>
</feature>
<dbReference type="Proteomes" id="UP000463051">
    <property type="component" value="Unassembled WGS sequence"/>
</dbReference>
<evidence type="ECO:0000256" key="7">
    <source>
        <dbReference type="RuleBase" id="RU363032"/>
    </source>
</evidence>
<dbReference type="SUPFAM" id="SSF161098">
    <property type="entry name" value="MetI-like"/>
    <property type="match status" value="1"/>
</dbReference>
<evidence type="ECO:0000259" key="8">
    <source>
        <dbReference type="PROSITE" id="PS50928"/>
    </source>
</evidence>
<keyword evidence="5 7" id="KW-1133">Transmembrane helix</keyword>
<evidence type="ECO:0000256" key="4">
    <source>
        <dbReference type="ARBA" id="ARBA00022692"/>
    </source>
</evidence>
<comment type="similarity">
    <text evidence="7">Belongs to the binding-protein-dependent transport system permease family.</text>
</comment>
<keyword evidence="2 7" id="KW-0813">Transport</keyword>
<protein>
    <submittedName>
        <fullName evidence="9">ABC transporter permease subunit</fullName>
    </submittedName>
</protein>
<keyword evidence="3" id="KW-1003">Cell membrane</keyword>
<gene>
    <name evidence="9" type="ORF">GJB61_29010</name>
</gene>
<dbReference type="PROSITE" id="PS50928">
    <property type="entry name" value="ABC_TM1"/>
    <property type="match status" value="1"/>
</dbReference>
<evidence type="ECO:0000313" key="9">
    <source>
        <dbReference type="EMBL" id="MRN56995.1"/>
    </source>
</evidence>
<dbReference type="PANTHER" id="PTHR43744">
    <property type="entry name" value="ABC TRANSPORTER PERMEASE PROTEIN MG189-RELATED-RELATED"/>
    <property type="match status" value="1"/>
</dbReference>
<accession>A0A7X2L528</accession>
<comment type="caution">
    <text evidence="9">The sequence shown here is derived from an EMBL/GenBank/DDBJ whole genome shotgun (WGS) entry which is preliminary data.</text>
</comment>
<keyword evidence="10" id="KW-1185">Reference proteome</keyword>
<dbReference type="PANTHER" id="PTHR43744:SF9">
    <property type="entry name" value="POLYGALACTURONAN_RHAMNOGALACTURONAN TRANSPORT SYSTEM PERMEASE PROTEIN YTCP"/>
    <property type="match status" value="1"/>
</dbReference>
<proteinExistence type="inferred from homology"/>